<dbReference type="PhylomeDB" id="B3RP13"/>
<dbReference type="InterPro" id="IPR036068">
    <property type="entry name" value="Nicotinate_pribotase-like_C"/>
</dbReference>
<comment type="pathway">
    <text evidence="5">Cofactor biosynthesis; NAD(+) biosynthesis; nicotinamide D-ribonucleotide from 5-phospho-alpha-D-ribose 1-diphosphate and nicotinamide: step 1/1.</text>
</comment>
<dbReference type="FunCoup" id="B3RP13">
    <property type="interactions" value="1014"/>
</dbReference>
<dbReference type="NCBIfam" id="NF006629">
    <property type="entry name" value="PRK09198.1"/>
    <property type="match status" value="1"/>
</dbReference>
<evidence type="ECO:0000256" key="9">
    <source>
        <dbReference type="PIRSR" id="PIRSR005943-1"/>
    </source>
</evidence>
<dbReference type="Proteomes" id="UP000009022">
    <property type="component" value="Unassembled WGS sequence"/>
</dbReference>
<evidence type="ECO:0000256" key="6">
    <source>
        <dbReference type="ARBA" id="ARBA00035024"/>
    </source>
</evidence>
<feature type="binding site" evidence="9">
    <location>
        <position position="234"/>
    </location>
    <ligand>
        <name>diphosphate</name>
        <dbReference type="ChEBI" id="CHEBI:33019"/>
    </ligand>
</feature>
<reference evidence="12 13" key="1">
    <citation type="journal article" date="2008" name="Nature">
        <title>The Trichoplax genome and the nature of placozoans.</title>
        <authorList>
            <person name="Srivastava M."/>
            <person name="Begovic E."/>
            <person name="Chapman J."/>
            <person name="Putnam N.H."/>
            <person name="Hellsten U."/>
            <person name="Kawashima T."/>
            <person name="Kuo A."/>
            <person name="Mitros T."/>
            <person name="Salamov A."/>
            <person name="Carpenter M.L."/>
            <person name="Signorovitch A.Y."/>
            <person name="Moreno M.A."/>
            <person name="Kamm K."/>
            <person name="Grimwood J."/>
            <person name="Schmutz J."/>
            <person name="Shapiro H."/>
            <person name="Grigoriev I.V."/>
            <person name="Buss L.W."/>
            <person name="Schierwater B."/>
            <person name="Dellaporta S.L."/>
            <person name="Rokhsar D.S."/>
        </authorList>
    </citation>
    <scope>NUCLEOTIDE SEQUENCE [LARGE SCALE GENOMIC DNA]</scope>
    <source>
        <strain evidence="12 13">Grell-BS-1999</strain>
    </source>
</reference>
<feature type="domain" description="Nicotinate/nicotinamide phosphoribosyltransferase" evidence="10">
    <location>
        <begin position="177"/>
        <end position="421"/>
    </location>
</feature>
<evidence type="ECO:0000259" key="11">
    <source>
        <dbReference type="Pfam" id="PF18127"/>
    </source>
</evidence>
<dbReference type="GO" id="GO:0009435">
    <property type="term" value="P:NAD+ biosynthetic process"/>
    <property type="evidence" value="ECO:0000318"/>
    <property type="project" value="GO_Central"/>
</dbReference>
<dbReference type="InterPro" id="IPR013785">
    <property type="entry name" value="Aldolase_TIM"/>
</dbReference>
<name>B3RP13_TRIAD</name>
<evidence type="ECO:0000256" key="1">
    <source>
        <dbReference type="ARBA" id="ARBA00010897"/>
    </source>
</evidence>
<feature type="binding site" evidence="9">
    <location>
        <position position="377"/>
    </location>
    <ligand>
        <name>beta-nicotinamide D-ribonucleotide</name>
        <dbReference type="ChEBI" id="CHEBI:14649"/>
    </ligand>
</feature>
<dbReference type="EC" id="2.4.2.12" evidence="6"/>
<dbReference type="HOGENOM" id="CLU_012550_2_0_1"/>
<dbReference type="OMA" id="WKSPTTD"/>
<evidence type="ECO:0000256" key="8">
    <source>
        <dbReference type="ARBA" id="ARBA00047835"/>
    </source>
</evidence>
<dbReference type="CDD" id="cd01569">
    <property type="entry name" value="PBEF_like"/>
    <property type="match status" value="1"/>
</dbReference>
<dbReference type="KEGG" id="tad:TRIADDRAFT_20412"/>
<dbReference type="InterPro" id="IPR041525">
    <property type="entry name" value="N/Namide_PRibTrfase"/>
</dbReference>
<dbReference type="PIRSF" id="PIRSF005943">
    <property type="entry name" value="NMPRT"/>
    <property type="match status" value="1"/>
</dbReference>
<dbReference type="InParanoid" id="B3RP13"/>
<dbReference type="Gene3D" id="3.20.20.70">
    <property type="entry name" value="Aldolase class I"/>
    <property type="match status" value="1"/>
</dbReference>
<dbReference type="GO" id="GO:0047280">
    <property type="term" value="F:nicotinamide phosphoribosyltransferase activity"/>
    <property type="evidence" value="ECO:0000318"/>
    <property type="project" value="GO_Central"/>
</dbReference>
<feature type="binding site" evidence="9">
    <location>
        <begin position="338"/>
        <end position="339"/>
    </location>
    <ligand>
        <name>beta-nicotinamide D-ribonucleotide</name>
        <dbReference type="ChEBI" id="CHEBI:14649"/>
    </ligand>
</feature>
<evidence type="ECO:0000256" key="7">
    <source>
        <dbReference type="ARBA" id="ARBA00035036"/>
    </source>
</evidence>
<dbReference type="STRING" id="10228.B3RP13"/>
<comment type="similarity">
    <text evidence="1">Belongs to the NAPRTase family.</text>
</comment>
<organism evidence="12 13">
    <name type="scientific">Trichoplax adhaerens</name>
    <name type="common">Trichoplax reptans</name>
    <dbReference type="NCBI Taxonomy" id="10228"/>
    <lineage>
        <taxon>Eukaryota</taxon>
        <taxon>Metazoa</taxon>
        <taxon>Placozoa</taxon>
        <taxon>Uniplacotomia</taxon>
        <taxon>Trichoplacea</taxon>
        <taxon>Trichoplacidae</taxon>
        <taxon>Trichoplax</taxon>
    </lineage>
</organism>
<feature type="binding site" evidence="9">
    <location>
        <position position="208"/>
    </location>
    <ligand>
        <name>beta-nicotinamide D-ribonucleotide</name>
        <dbReference type="ChEBI" id="CHEBI:14649"/>
    </ligand>
</feature>
<keyword evidence="4" id="KW-0808">Transferase</keyword>
<feature type="binding site" evidence="9">
    <location>
        <position position="369"/>
    </location>
    <ligand>
        <name>beta-nicotinamide D-ribonucleotide</name>
        <dbReference type="ChEBI" id="CHEBI:14649"/>
    </ligand>
</feature>
<evidence type="ECO:0000256" key="5">
    <source>
        <dbReference type="ARBA" id="ARBA00035007"/>
    </source>
</evidence>
<dbReference type="SUPFAM" id="SSF51690">
    <property type="entry name" value="Nicotinate/Quinolinate PRTase C-terminal domain-like"/>
    <property type="match status" value="1"/>
</dbReference>
<feature type="binding site" evidence="9">
    <location>
        <begin position="296"/>
        <end position="298"/>
    </location>
    <ligand>
        <name>beta-nicotinamide D-ribonucleotide</name>
        <dbReference type="ChEBI" id="CHEBI:14649"/>
    </ligand>
</feature>
<keyword evidence="3" id="KW-0328">Glycosyltransferase</keyword>
<evidence type="ECO:0000256" key="4">
    <source>
        <dbReference type="ARBA" id="ARBA00022679"/>
    </source>
</evidence>
<evidence type="ECO:0000256" key="3">
    <source>
        <dbReference type="ARBA" id="ARBA00022676"/>
    </source>
</evidence>
<evidence type="ECO:0000259" key="10">
    <source>
        <dbReference type="Pfam" id="PF04095"/>
    </source>
</evidence>
<dbReference type="InterPro" id="IPR016471">
    <property type="entry name" value="Nicotinamide_PRibTrfase"/>
</dbReference>
<keyword evidence="13" id="KW-1185">Reference proteome</keyword>
<dbReference type="PANTHER" id="PTHR43816">
    <property type="entry name" value="NICOTINAMIDE PHOSPHORIBOSYLTRANSFERASE"/>
    <property type="match status" value="1"/>
</dbReference>
<dbReference type="Pfam" id="PF04095">
    <property type="entry name" value="NAPRTase"/>
    <property type="match status" value="1"/>
</dbReference>
<dbReference type="CTD" id="6750602"/>
<dbReference type="EMBL" id="DS985242">
    <property type="protein sequence ID" value="EDV27553.1"/>
    <property type="molecule type" value="Genomic_DNA"/>
</dbReference>
<keyword evidence="2" id="KW-0662">Pyridine nucleotide biosynthesis</keyword>
<dbReference type="OrthoDB" id="193380at2759"/>
<dbReference type="UniPathway" id="UPA00253"/>
<feature type="domain" description="Nicotinamide phosphoribosyltransferase N-terminal" evidence="11">
    <location>
        <begin position="8"/>
        <end position="105"/>
    </location>
</feature>
<protein>
    <recommendedName>
        <fullName evidence="7">Nicotinamide phosphoribosyltransferase</fullName>
        <ecNumber evidence="6">2.4.2.12</ecNumber>
    </recommendedName>
</protein>
<dbReference type="Pfam" id="PF18127">
    <property type="entry name" value="NAMPT_N"/>
    <property type="match status" value="1"/>
</dbReference>
<gene>
    <name evidence="12" type="ORF">TRIADDRAFT_20412</name>
</gene>
<feature type="binding site" evidence="9">
    <location>
        <position position="185"/>
    </location>
    <ligand>
        <name>diphosphate</name>
        <dbReference type="ChEBI" id="CHEBI:33019"/>
    </ligand>
</feature>
<dbReference type="PANTHER" id="PTHR43816:SF1">
    <property type="entry name" value="NICOTINAMIDE PHOSPHORIBOSYLTRANSFERASE"/>
    <property type="match status" value="1"/>
</dbReference>
<comment type="catalytic activity">
    <reaction evidence="8">
        <text>beta-nicotinamide D-ribonucleotide + diphosphate = 5-phospho-alpha-D-ribose 1-diphosphate + nicotinamide + H(+)</text>
        <dbReference type="Rhea" id="RHEA:16149"/>
        <dbReference type="ChEBI" id="CHEBI:14649"/>
        <dbReference type="ChEBI" id="CHEBI:15378"/>
        <dbReference type="ChEBI" id="CHEBI:17154"/>
        <dbReference type="ChEBI" id="CHEBI:33019"/>
        <dbReference type="ChEBI" id="CHEBI:58017"/>
        <dbReference type="EC" id="2.4.2.12"/>
    </reaction>
    <physiologicalReaction direction="right-to-left" evidence="8">
        <dbReference type="Rhea" id="RHEA:16151"/>
    </physiologicalReaction>
</comment>
<sequence>MCDICFDNLLLLTDSYKFTHFKQYPPKTTKVYSYFESRGGKFENVVFFGLQYIIKRLLLGKVVTKEKIDEAKAFSKAHFGRSDAFNEAGWQYILDAHDGKLPIKIKAVPEGTVLPQKNVLFTVENTDPNCFWLTNYLETLFVQVWYPITVASNSRAQKEVIAQFLHETADDMKGLPFKLHDFGFRGATSIEAAGIGGMSHLVNFLGTDTLAGILTARKYYGCPMAGFSIPAAEHSTITTWQKSGEKDAFENMCRQFPTGTIACVSDSYDIWNACENLWGKQLKNLLKCRDGTLVVRPDSGDPPEVVSKVLHLLGEAFGTIINKKGYKTLPPFVRIIQGDGIDLEMIKRILNKLKSERWSSDNLAFGSGGALLQKLNRDTLKCAYKCSMVTVDSKEINVFKQPIDDPGKKSKKGLLTLEYSSRDGYKTVEEGRGNATKDLLIPVFENGKLLKEYTFDEIRSRCEIPLLKK</sequence>
<proteinExistence type="inferred from homology"/>
<dbReference type="AlphaFoldDB" id="B3RP13"/>
<dbReference type="RefSeq" id="XP_002109387.1">
    <property type="nucleotide sequence ID" value="XM_002109351.1"/>
</dbReference>
<evidence type="ECO:0000313" key="12">
    <source>
        <dbReference type="EMBL" id="EDV27553.1"/>
    </source>
</evidence>
<dbReference type="eggNOG" id="ENOG502QSGN">
    <property type="taxonomic scope" value="Eukaryota"/>
</dbReference>
<dbReference type="InterPro" id="IPR041529">
    <property type="entry name" value="DUF5598"/>
</dbReference>
<feature type="binding site" evidence="9">
    <location>
        <position position="296"/>
    </location>
    <ligand>
        <name>diphosphate</name>
        <dbReference type="ChEBI" id="CHEBI:33019"/>
    </ligand>
</feature>
<accession>B3RP13</accession>
<evidence type="ECO:0000313" key="13">
    <source>
        <dbReference type="Proteomes" id="UP000009022"/>
    </source>
</evidence>
<evidence type="ECO:0000256" key="2">
    <source>
        <dbReference type="ARBA" id="ARBA00022642"/>
    </source>
</evidence>
<dbReference type="GeneID" id="6750602"/>